<evidence type="ECO:0000256" key="2">
    <source>
        <dbReference type="SAM" id="MobiDB-lite"/>
    </source>
</evidence>
<reference evidence="4" key="2">
    <citation type="submission" date="2024-04" db="EMBL/GenBank/DDBJ databases">
        <authorList>
            <person name="Chen Y."/>
            <person name="Shah S."/>
            <person name="Dougan E. K."/>
            <person name="Thang M."/>
            <person name="Chan C."/>
        </authorList>
    </citation>
    <scope>NUCLEOTIDE SEQUENCE [LARGE SCALE GENOMIC DNA]</scope>
</reference>
<keyword evidence="5" id="KW-1185">Reference proteome</keyword>
<dbReference type="SUPFAM" id="SSF47473">
    <property type="entry name" value="EF-hand"/>
    <property type="match status" value="1"/>
</dbReference>
<gene>
    <name evidence="3" type="ORF">C1SCF055_LOCUS42424</name>
</gene>
<dbReference type="EMBL" id="CAMXCT020006656">
    <property type="protein sequence ID" value="CAL1171179.1"/>
    <property type="molecule type" value="Genomic_DNA"/>
</dbReference>
<dbReference type="InterPro" id="IPR011992">
    <property type="entry name" value="EF-hand-dom_pair"/>
</dbReference>
<dbReference type="AlphaFoldDB" id="A0A9P1GMY1"/>
<comment type="caution">
    <text evidence="3">The sequence shown here is derived from an EMBL/GenBank/DDBJ whole genome shotgun (WGS) entry which is preliminary data.</text>
</comment>
<evidence type="ECO:0000313" key="3">
    <source>
        <dbReference type="EMBL" id="CAI4017804.1"/>
    </source>
</evidence>
<reference evidence="3" key="1">
    <citation type="submission" date="2022-10" db="EMBL/GenBank/DDBJ databases">
        <authorList>
            <person name="Chen Y."/>
            <person name="Dougan E. K."/>
            <person name="Chan C."/>
            <person name="Rhodes N."/>
            <person name="Thang M."/>
        </authorList>
    </citation>
    <scope>NUCLEOTIDE SEQUENCE</scope>
</reference>
<organism evidence="3">
    <name type="scientific">Cladocopium goreaui</name>
    <dbReference type="NCBI Taxonomy" id="2562237"/>
    <lineage>
        <taxon>Eukaryota</taxon>
        <taxon>Sar</taxon>
        <taxon>Alveolata</taxon>
        <taxon>Dinophyceae</taxon>
        <taxon>Suessiales</taxon>
        <taxon>Symbiodiniaceae</taxon>
        <taxon>Cladocopium</taxon>
    </lineage>
</organism>
<dbReference type="Gene3D" id="1.10.238.10">
    <property type="entry name" value="EF-hand"/>
    <property type="match status" value="1"/>
</dbReference>
<dbReference type="EMBL" id="CAMXCT030006656">
    <property type="protein sequence ID" value="CAL4805116.1"/>
    <property type="molecule type" value="Genomic_DNA"/>
</dbReference>
<evidence type="ECO:0000313" key="5">
    <source>
        <dbReference type="Proteomes" id="UP001152797"/>
    </source>
</evidence>
<feature type="region of interest" description="Disordered" evidence="2">
    <location>
        <begin position="133"/>
        <end position="172"/>
    </location>
</feature>
<name>A0A9P1GMY1_9DINO</name>
<accession>A0A9P1GMY1</accession>
<proteinExistence type="predicted"/>
<sequence>MVELAMLCDLLDHDSNGHLNLDEMLQGFDTNETFWMLMQHFDISRSEVEVVFNVLSGGNAEVNYMEFCQHLSAFNKRDPLMIQQLIKYSVMELRSVLKQDVMEALQKQNEMLEDHLELLAHVPSCSQVAEDLKRRRSLREGAKGPPSTKTTQDPARPEREETLVPSLPSGPSLNLDEVADALEAACRSFESMEAELEEVIGKAEQIPKSLMQKAPLAAPPVNILNI</sequence>
<dbReference type="PROSITE" id="PS00018">
    <property type="entry name" value="EF_HAND_1"/>
    <property type="match status" value="1"/>
</dbReference>
<evidence type="ECO:0000313" key="4">
    <source>
        <dbReference type="EMBL" id="CAL1171179.1"/>
    </source>
</evidence>
<feature type="compositionally biased region" description="Basic and acidic residues" evidence="2">
    <location>
        <begin position="133"/>
        <end position="142"/>
    </location>
</feature>
<evidence type="ECO:0000256" key="1">
    <source>
        <dbReference type="ARBA" id="ARBA00022837"/>
    </source>
</evidence>
<keyword evidence="1" id="KW-0106">Calcium</keyword>
<dbReference type="Proteomes" id="UP001152797">
    <property type="component" value="Unassembled WGS sequence"/>
</dbReference>
<dbReference type="EMBL" id="CAMXCT010006656">
    <property type="protein sequence ID" value="CAI4017804.1"/>
    <property type="molecule type" value="Genomic_DNA"/>
</dbReference>
<dbReference type="InterPro" id="IPR018247">
    <property type="entry name" value="EF_Hand_1_Ca_BS"/>
</dbReference>
<protein>
    <recommendedName>
        <fullName evidence="6">EF-hand domain-containing protein</fullName>
    </recommendedName>
</protein>
<evidence type="ECO:0008006" key="6">
    <source>
        <dbReference type="Google" id="ProtNLM"/>
    </source>
</evidence>